<protein>
    <recommendedName>
        <fullName evidence="3">4a-hydroxytetrahydrobiopterin dehydratase</fullName>
        <ecNumber evidence="3">4.2.1.96</ecNumber>
    </recommendedName>
</protein>
<dbReference type="EMBL" id="CP017834">
    <property type="protein sequence ID" value="APJ03019.1"/>
    <property type="molecule type" value="Genomic_DNA"/>
</dbReference>
<dbReference type="AlphaFoldDB" id="A0A1L4CYJ2"/>
<dbReference type="SFLD" id="SFLDS00019">
    <property type="entry name" value="Glutathione_Transferase_(cytos"/>
    <property type="match status" value="1"/>
</dbReference>
<evidence type="ECO:0000256" key="2">
    <source>
        <dbReference type="ARBA" id="ARBA00006472"/>
    </source>
</evidence>
<keyword evidence="4" id="KW-0456">Lyase</keyword>
<dbReference type="GO" id="GO:0006729">
    <property type="term" value="P:tetrahydrobiopterin biosynthetic process"/>
    <property type="evidence" value="ECO:0007669"/>
    <property type="project" value="InterPro"/>
</dbReference>
<dbReference type="RefSeq" id="WP_233231341.1">
    <property type="nucleotide sequence ID" value="NZ_CP017834.1"/>
</dbReference>
<evidence type="ECO:0000313" key="8">
    <source>
        <dbReference type="Proteomes" id="UP000184731"/>
    </source>
</evidence>
<dbReference type="GO" id="GO:0008124">
    <property type="term" value="F:4-alpha-hydroxytetrahydrobiopterin dehydratase activity"/>
    <property type="evidence" value="ECO:0007669"/>
    <property type="project" value="UniProtKB-EC"/>
</dbReference>
<dbReference type="InterPro" id="IPR011767">
    <property type="entry name" value="GLR_AS"/>
</dbReference>
<dbReference type="Gene3D" id="3.40.30.10">
    <property type="entry name" value="Glutaredoxin"/>
    <property type="match status" value="1"/>
</dbReference>
<dbReference type="PROSITE" id="PS00195">
    <property type="entry name" value="GLUTAREDOXIN_1"/>
    <property type="match status" value="1"/>
</dbReference>
<dbReference type="PROSITE" id="PS50404">
    <property type="entry name" value="GST_NTER"/>
    <property type="match status" value="1"/>
</dbReference>
<dbReference type="InterPro" id="IPR001533">
    <property type="entry name" value="Pterin_deHydtase"/>
</dbReference>
<dbReference type="STRING" id="1915309.AXG55_03450"/>
<dbReference type="InterPro" id="IPR036249">
    <property type="entry name" value="Thioredoxin-like_sf"/>
</dbReference>
<dbReference type="PANTHER" id="PTHR43968">
    <property type="match status" value="1"/>
</dbReference>
<dbReference type="InterPro" id="IPR010987">
    <property type="entry name" value="Glutathione-S-Trfase_C-like"/>
</dbReference>
<dbReference type="InterPro" id="IPR050983">
    <property type="entry name" value="GST_Omega/HSP26"/>
</dbReference>
<comment type="catalytic activity">
    <reaction evidence="1">
        <text>(4aS,6R)-4a-hydroxy-L-erythro-5,6,7,8-tetrahydrobiopterin = (6R)-L-erythro-6,7-dihydrobiopterin + H2O</text>
        <dbReference type="Rhea" id="RHEA:11920"/>
        <dbReference type="ChEBI" id="CHEBI:15377"/>
        <dbReference type="ChEBI" id="CHEBI:15642"/>
        <dbReference type="ChEBI" id="CHEBI:43120"/>
        <dbReference type="EC" id="4.2.1.96"/>
    </reaction>
</comment>
<dbReference type="PANTHER" id="PTHR43968:SF6">
    <property type="entry name" value="GLUTATHIONE S-TRANSFERASE OMEGA"/>
    <property type="match status" value="1"/>
</dbReference>
<sequence length="341" mass="39250">MKVYTIPFCPYCFRVKLLTSEKKIPSSQIQYDEIDLKNAPEELKIINPNLTVPTMVLEKNKGFPESLIIMEYIDKLNLSEEKLFGNNDKEIAQNKVLIEHISQEVTSLLLSCLFAKGSEMKLRQALEKLPQAFEKMDILLEQAQGSYFGGTKLNAVDMSFAPFLCYYLVAQEIYPRLKLPQESSKTGIYFKNIKENKYVQEVILNKKGFKDHIQTMISEPEYITTIKKSSRILVEDIEKEVKILNDKISSKIQNKNPIFWKINKNEKGPFIETTVTFKNYDEALKSVNKICDLQETSDHHSNFILDNLSQIKVEVCTHQPKWGVTAMDFAFAEALSLHVLS</sequence>
<feature type="domain" description="GST N-terminal" evidence="5">
    <location>
        <begin position="1"/>
        <end position="81"/>
    </location>
</feature>
<gene>
    <name evidence="7" type="ORF">AXG55_03450</name>
</gene>
<dbReference type="KEGG" id="saqi:AXG55_03450"/>
<evidence type="ECO:0000256" key="3">
    <source>
        <dbReference type="ARBA" id="ARBA00013252"/>
    </source>
</evidence>
<comment type="similarity">
    <text evidence="2">Belongs to the pterin-4-alpha-carbinolamine dehydratase family.</text>
</comment>
<proteinExistence type="inferred from homology"/>
<organism evidence="7 8">
    <name type="scientific">Silvanigrella aquatica</name>
    <dbReference type="NCBI Taxonomy" id="1915309"/>
    <lineage>
        <taxon>Bacteria</taxon>
        <taxon>Pseudomonadati</taxon>
        <taxon>Bdellovibrionota</taxon>
        <taxon>Oligoflexia</taxon>
        <taxon>Silvanigrellales</taxon>
        <taxon>Silvanigrellaceae</taxon>
        <taxon>Silvanigrella</taxon>
    </lineage>
</organism>
<feature type="domain" description="GST C-terminal" evidence="6">
    <location>
        <begin position="87"/>
        <end position="217"/>
    </location>
</feature>
<dbReference type="InterPro" id="IPR036282">
    <property type="entry name" value="Glutathione-S-Trfase_C_sf"/>
</dbReference>
<evidence type="ECO:0000259" key="6">
    <source>
        <dbReference type="PROSITE" id="PS50405"/>
    </source>
</evidence>
<evidence type="ECO:0000256" key="1">
    <source>
        <dbReference type="ARBA" id="ARBA00001554"/>
    </source>
</evidence>
<dbReference type="EC" id="4.2.1.96" evidence="3"/>
<name>A0A1L4CYJ2_9BACT</name>
<dbReference type="Gene3D" id="1.20.1050.10">
    <property type="match status" value="1"/>
</dbReference>
<dbReference type="InterPro" id="IPR036428">
    <property type="entry name" value="PCD_sf"/>
</dbReference>
<dbReference type="SUPFAM" id="SSF47616">
    <property type="entry name" value="GST C-terminal domain-like"/>
    <property type="match status" value="1"/>
</dbReference>
<evidence type="ECO:0000259" key="5">
    <source>
        <dbReference type="PROSITE" id="PS50404"/>
    </source>
</evidence>
<dbReference type="SMR" id="A0A1L4CYJ2"/>
<dbReference type="Gene3D" id="3.30.1360.20">
    <property type="entry name" value="Transcriptional coactivator/pterin dehydratase"/>
    <property type="match status" value="1"/>
</dbReference>
<dbReference type="InterPro" id="IPR004045">
    <property type="entry name" value="Glutathione_S-Trfase_N"/>
</dbReference>
<dbReference type="SUPFAM" id="SSF55248">
    <property type="entry name" value="PCD-like"/>
    <property type="match status" value="1"/>
</dbReference>
<accession>A0A1L4CYJ2</accession>
<evidence type="ECO:0000256" key="4">
    <source>
        <dbReference type="ARBA" id="ARBA00023239"/>
    </source>
</evidence>
<dbReference type="SFLD" id="SFLDG00358">
    <property type="entry name" value="Main_(cytGST)"/>
    <property type="match status" value="1"/>
</dbReference>
<dbReference type="SUPFAM" id="SSF52833">
    <property type="entry name" value="Thioredoxin-like"/>
    <property type="match status" value="1"/>
</dbReference>
<dbReference type="Pfam" id="PF01329">
    <property type="entry name" value="Pterin_4a"/>
    <property type="match status" value="1"/>
</dbReference>
<dbReference type="PROSITE" id="PS50405">
    <property type="entry name" value="GST_CTER"/>
    <property type="match status" value="1"/>
</dbReference>
<dbReference type="InterPro" id="IPR040079">
    <property type="entry name" value="Glutathione_S-Trfase"/>
</dbReference>
<keyword evidence="8" id="KW-1185">Reference proteome</keyword>
<dbReference type="GO" id="GO:0005737">
    <property type="term" value="C:cytoplasm"/>
    <property type="evidence" value="ECO:0007669"/>
    <property type="project" value="TreeGrafter"/>
</dbReference>
<dbReference type="Proteomes" id="UP000184731">
    <property type="component" value="Chromosome"/>
</dbReference>
<dbReference type="Pfam" id="PF13409">
    <property type="entry name" value="GST_N_2"/>
    <property type="match status" value="1"/>
</dbReference>
<evidence type="ECO:0000313" key="7">
    <source>
        <dbReference type="EMBL" id="APJ03019.1"/>
    </source>
</evidence>
<reference evidence="7 8" key="1">
    <citation type="submission" date="2016-10" db="EMBL/GenBank/DDBJ databases">
        <title>Silvanigrella aquatica sp. nov., isolated from a freshwater lake located in the Black Forest, Germany, description of Silvanigrellaceae fam. nov., Silvanigrellales ord. nov., reclassification of the order Bdellovibrionales in the class Oligoflexia, reclassification of the families Bacteriovoracaceae and Halobacteriovoraceae in the new order Bacteriovoracales ord. nov., and reclassification of the family Pseudobacteriovoracaceae in the order Oligoflexiales.</title>
        <authorList>
            <person name="Hahn M.W."/>
            <person name="Schmidt J."/>
            <person name="Koll U."/>
            <person name="Rohde M."/>
            <person name="Verbag S."/>
            <person name="Pitt A."/>
            <person name="Nakai R."/>
            <person name="Naganuma T."/>
            <person name="Lang E."/>
        </authorList>
    </citation>
    <scope>NUCLEOTIDE SEQUENCE [LARGE SCALE GENOMIC DNA]</scope>
    <source>
        <strain evidence="7 8">MWH-Nonnen-W8red</strain>
    </source>
</reference>